<dbReference type="AlphaFoldDB" id="A0A7J0HE22"/>
<evidence type="ECO:0000256" key="1">
    <source>
        <dbReference type="SAM" id="MobiDB-lite"/>
    </source>
</evidence>
<name>A0A7J0HE22_9ERIC</name>
<feature type="compositionally biased region" description="Gly residues" evidence="1">
    <location>
        <begin position="178"/>
        <end position="189"/>
    </location>
</feature>
<dbReference type="EMBL" id="BJWL01000029">
    <property type="protein sequence ID" value="GFZ20964.1"/>
    <property type="molecule type" value="Genomic_DNA"/>
</dbReference>
<evidence type="ECO:0000313" key="3">
    <source>
        <dbReference type="Proteomes" id="UP000585474"/>
    </source>
</evidence>
<keyword evidence="3" id="KW-1185">Reference proteome</keyword>
<evidence type="ECO:0000313" key="2">
    <source>
        <dbReference type="EMBL" id="GFZ20964.1"/>
    </source>
</evidence>
<sequence>MRNIVNRPHNDVGIETPSVGSIHVIESTSIRKAIVIEKRSVRVNTVSPNRSLTVFGKRLHQAKGVELVLGQQRRRELWGEAEFGGRRREGRHEGVEETGGGSGGVGGLFCALKREKSAEIGRGNGGQVVGGDEEACLDLAVVGERRRRSEEAEGLADPGGVGGGEGGGAAGGAAEVGEGAGGAGDDGGG</sequence>
<gene>
    <name evidence="2" type="ORF">Acr_29g0001260</name>
</gene>
<dbReference type="Proteomes" id="UP000585474">
    <property type="component" value="Unassembled WGS sequence"/>
</dbReference>
<feature type="compositionally biased region" description="Gly residues" evidence="1">
    <location>
        <begin position="157"/>
        <end position="171"/>
    </location>
</feature>
<organism evidence="2 3">
    <name type="scientific">Actinidia rufa</name>
    <dbReference type="NCBI Taxonomy" id="165716"/>
    <lineage>
        <taxon>Eukaryota</taxon>
        <taxon>Viridiplantae</taxon>
        <taxon>Streptophyta</taxon>
        <taxon>Embryophyta</taxon>
        <taxon>Tracheophyta</taxon>
        <taxon>Spermatophyta</taxon>
        <taxon>Magnoliopsida</taxon>
        <taxon>eudicotyledons</taxon>
        <taxon>Gunneridae</taxon>
        <taxon>Pentapetalae</taxon>
        <taxon>asterids</taxon>
        <taxon>Ericales</taxon>
        <taxon>Actinidiaceae</taxon>
        <taxon>Actinidia</taxon>
    </lineage>
</organism>
<reference evidence="2 3" key="1">
    <citation type="submission" date="2019-07" db="EMBL/GenBank/DDBJ databases">
        <title>De Novo Assembly of kiwifruit Actinidia rufa.</title>
        <authorList>
            <person name="Sugita-Konishi S."/>
            <person name="Sato K."/>
            <person name="Mori E."/>
            <person name="Abe Y."/>
            <person name="Kisaki G."/>
            <person name="Hamano K."/>
            <person name="Suezawa K."/>
            <person name="Otani M."/>
            <person name="Fukuda T."/>
            <person name="Manabe T."/>
            <person name="Gomi K."/>
            <person name="Tabuchi M."/>
            <person name="Akimitsu K."/>
            <person name="Kataoka I."/>
        </authorList>
    </citation>
    <scope>NUCLEOTIDE SEQUENCE [LARGE SCALE GENOMIC DNA]</scope>
    <source>
        <strain evidence="3">cv. Fuchu</strain>
    </source>
</reference>
<proteinExistence type="predicted"/>
<accession>A0A7J0HE22</accession>
<comment type="caution">
    <text evidence="2">The sequence shown here is derived from an EMBL/GenBank/DDBJ whole genome shotgun (WGS) entry which is preliminary data.</text>
</comment>
<feature type="region of interest" description="Disordered" evidence="1">
    <location>
        <begin position="146"/>
        <end position="189"/>
    </location>
</feature>
<protein>
    <submittedName>
        <fullName evidence="2">ASH1-related protein 2</fullName>
    </submittedName>
</protein>